<evidence type="ECO:0000313" key="7">
    <source>
        <dbReference type="Proteomes" id="UP000031866"/>
    </source>
</evidence>
<organism evidence="6 7">
    <name type="scientific">Clostridium beijerinckii</name>
    <name type="common">Clostridium MP</name>
    <dbReference type="NCBI Taxonomy" id="1520"/>
    <lineage>
        <taxon>Bacteria</taxon>
        <taxon>Bacillati</taxon>
        <taxon>Bacillota</taxon>
        <taxon>Clostridia</taxon>
        <taxon>Eubacteriales</taxon>
        <taxon>Clostridiaceae</taxon>
        <taxon>Clostridium</taxon>
    </lineage>
</organism>
<sequence>MKRLKLKKVISSSLLVVLVFVLNPMGVNAEWKQDSNGWWNAEGNSWSVGWKEIDGKWYYFGQDGYMKMGWIQYKDKWYYLGDDGAMLKNTTINGYKLDSDGVLIQSSQNDSSDIHSQKNDSSNVEAKDKNVSDETEVSNRKPIIKDGNCLYESGTLSKINIDGTNKTYFEQAYGSIIGVSDGWVYYVDETTEHPVSKGIYKIKDNEKVKLTSEDYIVDAVLYKGSIYYALGPEMVENNVVKGGLYKVDIDGTNKVELSDQLVENINIYKDCIYYSGSSSVTTDSTITSENSGIFKMNIDGSNRIKISDRLASFLKLSGENIYFSNRDDGGKLYKISINGTDEKKLNDDISWDIQVDGNWVYYNNNPYDGHTAMILPLDKMRGNIYKITIDGMDRTKINSEASRLSEVLDGWIYYNNWSDDKLYKMKLDGSNKSVVEYWYYYSKSDK</sequence>
<dbReference type="STRING" id="1520.LF65_03681"/>
<dbReference type="Proteomes" id="UP000031866">
    <property type="component" value="Chromosome"/>
</dbReference>
<feature type="chain" id="PRO_5002119727" description="Prolow-density lipoprotein receptor-related protein 1-like beta-propeller domain-containing protein" evidence="4">
    <location>
        <begin position="30"/>
        <end position="446"/>
    </location>
</feature>
<feature type="repeat" description="Cell wall-binding" evidence="2">
    <location>
        <begin position="67"/>
        <end position="86"/>
    </location>
</feature>
<dbReference type="OrthoDB" id="1889751at2"/>
<dbReference type="InterPro" id="IPR032485">
    <property type="entry name" value="LRP1-like_beta_prop"/>
</dbReference>
<keyword evidence="1" id="KW-0677">Repeat</keyword>
<evidence type="ECO:0000256" key="1">
    <source>
        <dbReference type="ARBA" id="ARBA00022737"/>
    </source>
</evidence>
<evidence type="ECO:0000259" key="5">
    <source>
        <dbReference type="Pfam" id="PF16472"/>
    </source>
</evidence>
<dbReference type="AlphaFoldDB" id="A0A0B5QPQ0"/>
<gene>
    <name evidence="6" type="ORF">LF65_03681</name>
</gene>
<evidence type="ECO:0000313" key="6">
    <source>
        <dbReference type="EMBL" id="AJH00237.1"/>
    </source>
</evidence>
<name>A0A0B5QPQ0_CLOBE</name>
<dbReference type="PANTHER" id="PTHR32256">
    <property type="match status" value="1"/>
</dbReference>
<keyword evidence="4" id="KW-0732">Signal</keyword>
<feature type="region of interest" description="Disordered" evidence="3">
    <location>
        <begin position="108"/>
        <end position="138"/>
    </location>
</feature>
<accession>A0A0B5QPQ0</accession>
<dbReference type="PROSITE" id="PS51170">
    <property type="entry name" value="CW"/>
    <property type="match status" value="2"/>
</dbReference>
<evidence type="ECO:0000256" key="3">
    <source>
        <dbReference type="SAM" id="MobiDB-lite"/>
    </source>
</evidence>
<dbReference type="RefSeq" id="WP_052482905.1">
    <property type="nucleotide sequence ID" value="NZ_CP010086.2"/>
</dbReference>
<dbReference type="PANTHER" id="PTHR32256:SF17">
    <property type="entry name" value="EGF-LIKE DOMAIN-CONTAINING PROTEIN"/>
    <property type="match status" value="1"/>
</dbReference>
<dbReference type="SUPFAM" id="SSF69360">
    <property type="entry name" value="Cell wall binding repeat"/>
    <property type="match status" value="1"/>
</dbReference>
<evidence type="ECO:0000256" key="4">
    <source>
        <dbReference type="SAM" id="SignalP"/>
    </source>
</evidence>
<reference evidence="7" key="1">
    <citation type="submission" date="2014-12" db="EMBL/GenBank/DDBJ databases">
        <title>Genome sequence of Clostridium beijerinckii strain 59B.</title>
        <authorList>
            <person name="Little G.T."/>
            <person name="Minton N.P."/>
        </authorList>
    </citation>
    <scope>NUCLEOTIDE SEQUENCE [LARGE SCALE GENOMIC DNA]</scope>
    <source>
        <strain evidence="7">59B</strain>
    </source>
</reference>
<dbReference type="InterPro" id="IPR011042">
    <property type="entry name" value="6-blade_b-propeller_TolB-like"/>
</dbReference>
<dbReference type="KEGG" id="cbei:LF65_03681"/>
<dbReference type="Gene3D" id="2.120.10.30">
    <property type="entry name" value="TolB, C-terminal domain"/>
    <property type="match status" value="1"/>
</dbReference>
<proteinExistence type="predicted"/>
<dbReference type="Gene3D" id="2.10.270.20">
    <property type="match status" value="1"/>
</dbReference>
<feature type="signal peptide" evidence="4">
    <location>
        <begin position="1"/>
        <end position="29"/>
    </location>
</feature>
<feature type="repeat" description="Cell wall-binding" evidence="2">
    <location>
        <begin position="47"/>
        <end position="66"/>
    </location>
</feature>
<dbReference type="Pfam" id="PF16472">
    <property type="entry name" value="DUF5050"/>
    <property type="match status" value="1"/>
</dbReference>
<evidence type="ECO:0000256" key="2">
    <source>
        <dbReference type="PROSITE-ProRule" id="PRU00591"/>
    </source>
</evidence>
<dbReference type="SUPFAM" id="SSF69304">
    <property type="entry name" value="Tricorn protease N-terminal domain"/>
    <property type="match status" value="1"/>
</dbReference>
<dbReference type="EMBL" id="CP010086">
    <property type="protein sequence ID" value="AJH00237.1"/>
    <property type="molecule type" value="Genomic_DNA"/>
</dbReference>
<feature type="domain" description="Prolow-density lipoprotein receptor-related protein 1-like beta-propeller" evidence="5">
    <location>
        <begin position="317"/>
        <end position="435"/>
    </location>
</feature>
<dbReference type="InterPro" id="IPR053369">
    <property type="entry name" value="SrfA-induced_signal"/>
</dbReference>
<protein>
    <recommendedName>
        <fullName evidence="5">Prolow-density lipoprotein receptor-related protein 1-like beta-propeller domain-containing protein</fullName>
    </recommendedName>
</protein>
<dbReference type="InterPro" id="IPR018337">
    <property type="entry name" value="Cell_wall/Cho-bd_repeat"/>
</dbReference>
<dbReference type="Pfam" id="PF19127">
    <property type="entry name" value="Choline_bind_3"/>
    <property type="match status" value="1"/>
</dbReference>